<dbReference type="Gene3D" id="3.30.465.10">
    <property type="match status" value="2"/>
</dbReference>
<dbReference type="AlphaFoldDB" id="J3P5B4"/>
<reference evidence="5" key="2">
    <citation type="submission" date="2010-07" db="EMBL/GenBank/DDBJ databases">
        <authorList>
            <consortium name="The Broad Institute Genome Sequencing Platform"/>
            <consortium name="Broad Institute Genome Sequencing Center for Infectious Disease"/>
            <person name="Ma L.-J."/>
            <person name="Dead R."/>
            <person name="Young S."/>
            <person name="Zeng Q."/>
            <person name="Koehrsen M."/>
            <person name="Alvarado L."/>
            <person name="Berlin A."/>
            <person name="Chapman S.B."/>
            <person name="Chen Z."/>
            <person name="Freedman E."/>
            <person name="Gellesch M."/>
            <person name="Goldberg J."/>
            <person name="Griggs A."/>
            <person name="Gujja S."/>
            <person name="Heilman E.R."/>
            <person name="Heiman D."/>
            <person name="Hepburn T."/>
            <person name="Howarth C."/>
            <person name="Jen D."/>
            <person name="Larson L."/>
            <person name="Mehta T."/>
            <person name="Neiman D."/>
            <person name="Pearson M."/>
            <person name="Roberts A."/>
            <person name="Saif S."/>
            <person name="Shea T."/>
            <person name="Shenoy N."/>
            <person name="Sisk P."/>
            <person name="Stolte C."/>
            <person name="Sykes S."/>
            <person name="Walk T."/>
            <person name="White J."/>
            <person name="Yandava C."/>
            <person name="Haas B."/>
            <person name="Nusbaum C."/>
            <person name="Birren B."/>
        </authorList>
    </citation>
    <scope>NUCLEOTIDE SEQUENCE</scope>
    <source>
        <strain evidence="5">R3-111a-1</strain>
    </source>
</reference>
<gene>
    <name evidence="6" type="primary">20349161</name>
    <name evidence="5" type="ORF">GGTG_08703</name>
</gene>
<evidence type="ECO:0000313" key="7">
    <source>
        <dbReference type="Proteomes" id="UP000006039"/>
    </source>
</evidence>
<feature type="chain" id="PRO_5015094877" description="FAD-binding PCMH-type domain-containing protein" evidence="3">
    <location>
        <begin position="17"/>
        <end position="571"/>
    </location>
</feature>
<dbReference type="InterPro" id="IPR006094">
    <property type="entry name" value="Oxid_FAD_bind_N"/>
</dbReference>
<evidence type="ECO:0000259" key="4">
    <source>
        <dbReference type="PROSITE" id="PS51387"/>
    </source>
</evidence>
<dbReference type="eggNOG" id="ENOG502R8I5">
    <property type="taxonomic scope" value="Eukaryota"/>
</dbReference>
<sequence length="571" mass="60802">MKASIVIAALSGLASASTRVPPRSPAGNCRCLPGDECWPSTSAWGKFNSTVSGRLIATAPLGSVCHEPNYDEAKCAAVRAKWTNPELHIVTTSSPMEPFFANQSCDPFTDKNLPCTLGNLVSYSVNVSTAAHVQAALKFAQQSNIRVNIRNTGHDFLGRSTGAGALSIWTHNLQNIDFIDWKDAGAAYEGPAVKVAAGVQGWQVTEAAHAKGLVVVGGECPTVGLAGGYIQGGGHSALSTSFGLAADSALEFEVVLASGKIVKANRKSNTDLFWALRGGGGGTYGVVMSVTVAAYPNKTVGGAFLSTASSVTTPEKWTQLISRFHGLIPNMTDAGASVVYYASSAIFAIRPVTVYDANKTYVQDVVMKPVTDLFAELGIPYQGGFTELSYRDHYDRYMGPLPTGWITIASFNFGGRLIPRDVLADPAKLSTFNTALGKLHAGGVLAVGTAAAYNVRKTDIGATPVWRTTAVQMQLTTPWANQADWTSNLASQERMTKEFMPTIEAATPGGGSYLNEADFNQPNWQEAFFGANYARLRDIKCKYDPFNVLYILKGVGSDGWNVAADGRMCRA</sequence>
<evidence type="ECO:0000313" key="5">
    <source>
        <dbReference type="EMBL" id="EJT74865.1"/>
    </source>
</evidence>
<keyword evidence="3" id="KW-0732">Signal</keyword>
<name>J3P5B4_GAET3</name>
<dbReference type="GeneID" id="20349161"/>
<keyword evidence="7" id="KW-1185">Reference proteome</keyword>
<dbReference type="GO" id="GO:0016491">
    <property type="term" value="F:oxidoreductase activity"/>
    <property type="evidence" value="ECO:0007669"/>
    <property type="project" value="UniProtKB-KW"/>
</dbReference>
<feature type="signal peptide" evidence="3">
    <location>
        <begin position="1"/>
        <end position="16"/>
    </location>
</feature>
<reference evidence="5" key="3">
    <citation type="submission" date="2010-09" db="EMBL/GenBank/DDBJ databases">
        <title>Annotation of Gaeumannomyces graminis var. tritici R3-111a-1.</title>
        <authorList>
            <consortium name="The Broad Institute Genome Sequencing Platform"/>
            <person name="Ma L.-J."/>
            <person name="Dead R."/>
            <person name="Young S.K."/>
            <person name="Zeng Q."/>
            <person name="Gargeya S."/>
            <person name="Fitzgerald M."/>
            <person name="Haas B."/>
            <person name="Abouelleil A."/>
            <person name="Alvarado L."/>
            <person name="Arachchi H.M."/>
            <person name="Berlin A."/>
            <person name="Brown A."/>
            <person name="Chapman S.B."/>
            <person name="Chen Z."/>
            <person name="Dunbar C."/>
            <person name="Freedman E."/>
            <person name="Gearin G."/>
            <person name="Gellesch M."/>
            <person name="Goldberg J."/>
            <person name="Griggs A."/>
            <person name="Gujja S."/>
            <person name="Heiman D."/>
            <person name="Howarth C."/>
            <person name="Larson L."/>
            <person name="Lui A."/>
            <person name="MacDonald P.J.P."/>
            <person name="Mehta T."/>
            <person name="Montmayeur A."/>
            <person name="Murphy C."/>
            <person name="Neiman D."/>
            <person name="Pearson M."/>
            <person name="Priest M."/>
            <person name="Roberts A."/>
            <person name="Saif S."/>
            <person name="Shea T."/>
            <person name="Shenoy N."/>
            <person name="Sisk P."/>
            <person name="Stolte C."/>
            <person name="Sykes S."/>
            <person name="Yandava C."/>
            <person name="Wortman J."/>
            <person name="Nusbaum C."/>
            <person name="Birren B."/>
        </authorList>
    </citation>
    <scope>NUCLEOTIDE SEQUENCE</scope>
    <source>
        <strain evidence="5">R3-111a-1</strain>
    </source>
</reference>
<protein>
    <recommendedName>
        <fullName evidence="4">FAD-binding PCMH-type domain-containing protein</fullName>
    </recommendedName>
</protein>
<dbReference type="SUPFAM" id="SSF56176">
    <property type="entry name" value="FAD-binding/transporter-associated domain-like"/>
    <property type="match status" value="1"/>
</dbReference>
<evidence type="ECO:0000313" key="6">
    <source>
        <dbReference type="EnsemblFungi" id="EJT74865"/>
    </source>
</evidence>
<dbReference type="EnsemblFungi" id="EJT74865">
    <property type="protein sequence ID" value="EJT74865"/>
    <property type="gene ID" value="GGTG_08703"/>
</dbReference>
<dbReference type="InterPro" id="IPR050432">
    <property type="entry name" value="FAD-linked_Oxidoreductases_BP"/>
</dbReference>
<reference evidence="6" key="4">
    <citation type="journal article" date="2015" name="G3 (Bethesda)">
        <title>Genome sequences of three phytopathogenic species of the Magnaporthaceae family of fungi.</title>
        <authorList>
            <person name="Okagaki L.H."/>
            <person name="Nunes C.C."/>
            <person name="Sailsbery J."/>
            <person name="Clay B."/>
            <person name="Brown D."/>
            <person name="John T."/>
            <person name="Oh Y."/>
            <person name="Young N."/>
            <person name="Fitzgerald M."/>
            <person name="Haas B.J."/>
            <person name="Zeng Q."/>
            <person name="Young S."/>
            <person name="Adiconis X."/>
            <person name="Fan L."/>
            <person name="Levin J.Z."/>
            <person name="Mitchell T.K."/>
            <person name="Okubara P.A."/>
            <person name="Farman M.L."/>
            <person name="Kohn L.M."/>
            <person name="Birren B."/>
            <person name="Ma L.-J."/>
            <person name="Dean R.A."/>
        </authorList>
    </citation>
    <scope>NUCLEOTIDE SEQUENCE</scope>
    <source>
        <strain evidence="6">R3-111a-1</strain>
    </source>
</reference>
<dbReference type="Gene3D" id="3.40.462.20">
    <property type="match status" value="1"/>
</dbReference>
<dbReference type="STRING" id="644352.J3P5B4"/>
<dbReference type="Proteomes" id="UP000006039">
    <property type="component" value="Unassembled WGS sequence"/>
</dbReference>
<keyword evidence="2" id="KW-0560">Oxidoreductase</keyword>
<feature type="domain" description="FAD-binding PCMH-type" evidence="4">
    <location>
        <begin position="117"/>
        <end position="297"/>
    </location>
</feature>
<dbReference type="Pfam" id="PF08031">
    <property type="entry name" value="BBE"/>
    <property type="match status" value="1"/>
</dbReference>
<dbReference type="InterPro" id="IPR012951">
    <property type="entry name" value="BBE"/>
</dbReference>
<reference evidence="7" key="1">
    <citation type="submission" date="2010-07" db="EMBL/GenBank/DDBJ databases">
        <title>The genome sequence of Gaeumannomyces graminis var. tritici strain R3-111a-1.</title>
        <authorList>
            <consortium name="The Broad Institute Genome Sequencing Platform"/>
            <person name="Ma L.-J."/>
            <person name="Dead R."/>
            <person name="Young S."/>
            <person name="Zeng Q."/>
            <person name="Koehrsen M."/>
            <person name="Alvarado L."/>
            <person name="Berlin A."/>
            <person name="Chapman S.B."/>
            <person name="Chen Z."/>
            <person name="Freedman E."/>
            <person name="Gellesch M."/>
            <person name="Goldberg J."/>
            <person name="Griggs A."/>
            <person name="Gujja S."/>
            <person name="Heilman E.R."/>
            <person name="Heiman D."/>
            <person name="Hepburn T."/>
            <person name="Howarth C."/>
            <person name="Jen D."/>
            <person name="Larson L."/>
            <person name="Mehta T."/>
            <person name="Neiman D."/>
            <person name="Pearson M."/>
            <person name="Roberts A."/>
            <person name="Saif S."/>
            <person name="Shea T."/>
            <person name="Shenoy N."/>
            <person name="Sisk P."/>
            <person name="Stolte C."/>
            <person name="Sykes S."/>
            <person name="Walk T."/>
            <person name="White J."/>
            <person name="Yandava C."/>
            <person name="Haas B."/>
            <person name="Nusbaum C."/>
            <person name="Birren B."/>
        </authorList>
    </citation>
    <scope>NUCLEOTIDE SEQUENCE [LARGE SCALE GENOMIC DNA]</scope>
    <source>
        <strain evidence="7">R3-111a-1</strain>
    </source>
</reference>
<dbReference type="PANTHER" id="PTHR13878">
    <property type="entry name" value="GULONOLACTONE OXIDASE"/>
    <property type="match status" value="1"/>
</dbReference>
<dbReference type="OrthoDB" id="9983560at2759"/>
<dbReference type="PROSITE" id="PS51387">
    <property type="entry name" value="FAD_PCMH"/>
    <property type="match status" value="1"/>
</dbReference>
<dbReference type="Pfam" id="PF01565">
    <property type="entry name" value="FAD_binding_4"/>
    <property type="match status" value="1"/>
</dbReference>
<accession>J3P5B4</accession>
<evidence type="ECO:0000256" key="3">
    <source>
        <dbReference type="SAM" id="SignalP"/>
    </source>
</evidence>
<dbReference type="VEuPathDB" id="FungiDB:GGTG_08703"/>
<comment type="similarity">
    <text evidence="1">Belongs to the oxygen-dependent FAD-linked oxidoreductase family.</text>
</comment>
<organism evidence="5">
    <name type="scientific">Gaeumannomyces tritici (strain R3-111a-1)</name>
    <name type="common">Wheat and barley take-all root rot fungus</name>
    <name type="synonym">Gaeumannomyces graminis var. tritici</name>
    <dbReference type="NCBI Taxonomy" id="644352"/>
    <lineage>
        <taxon>Eukaryota</taxon>
        <taxon>Fungi</taxon>
        <taxon>Dikarya</taxon>
        <taxon>Ascomycota</taxon>
        <taxon>Pezizomycotina</taxon>
        <taxon>Sordariomycetes</taxon>
        <taxon>Sordariomycetidae</taxon>
        <taxon>Magnaporthales</taxon>
        <taxon>Magnaporthaceae</taxon>
        <taxon>Gaeumannomyces</taxon>
    </lineage>
</organism>
<dbReference type="InterPro" id="IPR036318">
    <property type="entry name" value="FAD-bd_PCMH-like_sf"/>
</dbReference>
<evidence type="ECO:0000256" key="1">
    <source>
        <dbReference type="ARBA" id="ARBA00005466"/>
    </source>
</evidence>
<dbReference type="InterPro" id="IPR016169">
    <property type="entry name" value="FAD-bd_PCMH_sub2"/>
</dbReference>
<dbReference type="HOGENOM" id="CLU_018354_4_2_1"/>
<dbReference type="RefSeq" id="XP_009224809.1">
    <property type="nucleotide sequence ID" value="XM_009226545.1"/>
</dbReference>
<proteinExistence type="inferred from homology"/>
<dbReference type="EMBL" id="GL385398">
    <property type="protein sequence ID" value="EJT74865.1"/>
    <property type="molecule type" value="Genomic_DNA"/>
</dbReference>
<dbReference type="GO" id="GO:0071949">
    <property type="term" value="F:FAD binding"/>
    <property type="evidence" value="ECO:0007669"/>
    <property type="project" value="InterPro"/>
</dbReference>
<reference evidence="6" key="5">
    <citation type="submission" date="2018-04" db="UniProtKB">
        <authorList>
            <consortium name="EnsemblFungi"/>
        </authorList>
    </citation>
    <scope>IDENTIFICATION</scope>
    <source>
        <strain evidence="6">R3-111a-1</strain>
    </source>
</reference>
<dbReference type="InterPro" id="IPR016166">
    <property type="entry name" value="FAD-bd_PCMH"/>
</dbReference>
<evidence type="ECO:0000256" key="2">
    <source>
        <dbReference type="ARBA" id="ARBA00023002"/>
    </source>
</evidence>
<dbReference type="PANTHER" id="PTHR13878:SF91">
    <property type="entry name" value="FAD BINDING DOMAIN PROTEIN (AFU_ORTHOLOGUE AFUA_6G12070)-RELATED"/>
    <property type="match status" value="1"/>
</dbReference>